<dbReference type="AlphaFoldDB" id="A0A6C0IJU3"/>
<evidence type="ECO:0000313" key="2">
    <source>
        <dbReference type="EMBL" id="QHT92755.1"/>
    </source>
</evidence>
<feature type="compositionally biased region" description="Basic residues" evidence="1">
    <location>
        <begin position="128"/>
        <end position="169"/>
    </location>
</feature>
<reference evidence="2" key="1">
    <citation type="journal article" date="2020" name="Nature">
        <title>Giant virus diversity and host interactions through global metagenomics.</title>
        <authorList>
            <person name="Schulz F."/>
            <person name="Roux S."/>
            <person name="Paez-Espino D."/>
            <person name="Jungbluth S."/>
            <person name="Walsh D.A."/>
            <person name="Denef V.J."/>
            <person name="McMahon K.D."/>
            <person name="Konstantinidis K.T."/>
            <person name="Eloe-Fadrosh E.A."/>
            <person name="Kyrpides N.C."/>
            <person name="Woyke T."/>
        </authorList>
    </citation>
    <scope>NUCLEOTIDE SEQUENCE</scope>
    <source>
        <strain evidence="2">GVMAG-M-3300023184-89</strain>
    </source>
</reference>
<protein>
    <submittedName>
        <fullName evidence="2">Uncharacterized protein</fullName>
    </submittedName>
</protein>
<accession>A0A6C0IJU3</accession>
<feature type="region of interest" description="Disordered" evidence="1">
    <location>
        <begin position="128"/>
        <end position="195"/>
    </location>
</feature>
<name>A0A6C0IJU3_9ZZZZ</name>
<dbReference type="EMBL" id="MN740194">
    <property type="protein sequence ID" value="QHT92755.1"/>
    <property type="molecule type" value="Genomic_DNA"/>
</dbReference>
<proteinExistence type="predicted"/>
<organism evidence="2">
    <name type="scientific">viral metagenome</name>
    <dbReference type="NCBI Taxonomy" id="1070528"/>
    <lineage>
        <taxon>unclassified sequences</taxon>
        <taxon>metagenomes</taxon>
        <taxon>organismal metagenomes</taxon>
    </lineage>
</organism>
<sequence>MSGPWSGYNTEPVNFNYQVEKYANPYGKVAGVGCDGTKYGPDAVNSVYSSPFVGGNGYSFTDTPIAPVAGPGAPYSEIREYNDRGNYRNLFPPLFQSALTGGKRRGRRSMRKYGSMRKIKTQYGCSSRKIRGGRKHKRKTMKHRMSKRTTKKRGHGKRRTMRRTMHKSMRGGMSSASDYTEGRDASQDQPYGNKAYSFGQGLDSMLSANESALASPTPLLPYNTCGKYMRT</sequence>
<evidence type="ECO:0000256" key="1">
    <source>
        <dbReference type="SAM" id="MobiDB-lite"/>
    </source>
</evidence>